<dbReference type="PANTHER" id="PTHR42101:SF1">
    <property type="entry name" value="LOW TEMPERATURE REQUIREMENT A"/>
    <property type="match status" value="1"/>
</dbReference>
<keyword evidence="2" id="KW-0472">Membrane</keyword>
<evidence type="ECO:0008006" key="5">
    <source>
        <dbReference type="Google" id="ProtNLM"/>
    </source>
</evidence>
<evidence type="ECO:0000256" key="1">
    <source>
        <dbReference type="SAM" id="MobiDB-lite"/>
    </source>
</evidence>
<evidence type="ECO:0000313" key="4">
    <source>
        <dbReference type="Proteomes" id="UP000076738"/>
    </source>
</evidence>
<organism evidence="3 4">
    <name type="scientific">Calocera viscosa (strain TUFC12733)</name>
    <dbReference type="NCBI Taxonomy" id="1330018"/>
    <lineage>
        <taxon>Eukaryota</taxon>
        <taxon>Fungi</taxon>
        <taxon>Dikarya</taxon>
        <taxon>Basidiomycota</taxon>
        <taxon>Agaricomycotina</taxon>
        <taxon>Dacrymycetes</taxon>
        <taxon>Dacrymycetales</taxon>
        <taxon>Dacrymycetaceae</taxon>
        <taxon>Calocera</taxon>
    </lineage>
</organism>
<dbReference type="EMBL" id="KV417309">
    <property type="protein sequence ID" value="KZO92556.1"/>
    <property type="molecule type" value="Genomic_DNA"/>
</dbReference>
<dbReference type="STRING" id="1330018.A0A167IE28"/>
<dbReference type="OrthoDB" id="3243926at2759"/>
<feature type="transmembrane region" description="Helical" evidence="2">
    <location>
        <begin position="316"/>
        <end position="342"/>
    </location>
</feature>
<feature type="transmembrane region" description="Helical" evidence="2">
    <location>
        <begin position="248"/>
        <end position="270"/>
    </location>
</feature>
<keyword evidence="2" id="KW-0812">Transmembrane</keyword>
<feature type="transmembrane region" description="Helical" evidence="2">
    <location>
        <begin position="348"/>
        <end position="370"/>
    </location>
</feature>
<keyword evidence="4" id="KW-1185">Reference proteome</keyword>
<dbReference type="Pfam" id="PF06772">
    <property type="entry name" value="LtrA"/>
    <property type="match status" value="1"/>
</dbReference>
<accession>A0A167IE28</accession>
<sequence>MAPQHHYPLLTPGSEKTDPLERTRTESDPGDAHPPAHRPATLHRSSSTSALPAPSKHHAHHAEHLEGRGWQSRLLDWIVHLQKPEPNERHERVWLHDYQRAPEWLELFYDLVIVAVLSVFSETHEVSSGQSVAVYFSYFIIIWWVWASQTLYDVHFQANDWLHRLFKGAQLAAFAFIGACAAQFDPWNVTWTSEVSQEAAIVDAKANSFRGVAIAYAVGRALLVFQYAFVCVRLLIPIKNQNMREYKGHISLALFPAIVYGASGALWITAALLTNSEPAKLALAYSGIFIEFLSVLFQPLLPGYIKPPAEMISERFGALTLIILGEGIIGLIRSFSFVISGFGFTNTAYLQCFCALIIVFGAWHFMFHGFSAETFRLKRRSGALWLILHLPLHFSILLLFAGIRTATVYGNMVDAMTEVQGQLTPIIHAMQAGDLNLATVQSQNEWMTMQLGKLDMPTPWEQEVIQWQKAIGNHTVPEVDLTISSYGYIAEIWLAIADSFEVELSDTLVNETQAILNLNDTWVASAAGRIALENADYSMYTQFIDDFSIDIAQGVLFFFPAAVRTFPSISHFC</sequence>
<proteinExistence type="predicted"/>
<feature type="transmembrane region" description="Helical" evidence="2">
    <location>
        <begin position="132"/>
        <end position="152"/>
    </location>
</feature>
<feature type="compositionally biased region" description="Basic and acidic residues" evidence="1">
    <location>
        <begin position="15"/>
        <end position="31"/>
    </location>
</feature>
<dbReference type="InterPro" id="IPR010640">
    <property type="entry name" value="Low_temperature_requirement_A"/>
</dbReference>
<name>A0A167IE28_CALVF</name>
<feature type="transmembrane region" description="Helical" evidence="2">
    <location>
        <begin position="213"/>
        <end position="236"/>
    </location>
</feature>
<evidence type="ECO:0000313" key="3">
    <source>
        <dbReference type="EMBL" id="KZO92556.1"/>
    </source>
</evidence>
<feature type="region of interest" description="Disordered" evidence="1">
    <location>
        <begin position="1"/>
        <end position="62"/>
    </location>
</feature>
<gene>
    <name evidence="3" type="ORF">CALVIDRAFT_302716</name>
</gene>
<protein>
    <recommendedName>
        <fullName evidence="5">Low temperature requirement protein A</fullName>
    </recommendedName>
</protein>
<feature type="transmembrane region" description="Helical" evidence="2">
    <location>
        <begin position="164"/>
        <end position="184"/>
    </location>
</feature>
<keyword evidence="2" id="KW-1133">Transmembrane helix</keyword>
<reference evidence="3 4" key="1">
    <citation type="journal article" date="2016" name="Mol. Biol. Evol.">
        <title>Comparative Genomics of Early-Diverging Mushroom-Forming Fungi Provides Insights into the Origins of Lignocellulose Decay Capabilities.</title>
        <authorList>
            <person name="Nagy L.G."/>
            <person name="Riley R."/>
            <person name="Tritt A."/>
            <person name="Adam C."/>
            <person name="Daum C."/>
            <person name="Floudas D."/>
            <person name="Sun H."/>
            <person name="Yadav J.S."/>
            <person name="Pangilinan J."/>
            <person name="Larsson K.H."/>
            <person name="Matsuura K."/>
            <person name="Barry K."/>
            <person name="Labutti K."/>
            <person name="Kuo R."/>
            <person name="Ohm R.A."/>
            <person name="Bhattacharya S.S."/>
            <person name="Shirouzu T."/>
            <person name="Yoshinaga Y."/>
            <person name="Martin F.M."/>
            <person name="Grigoriev I.V."/>
            <person name="Hibbett D.S."/>
        </authorList>
    </citation>
    <scope>NUCLEOTIDE SEQUENCE [LARGE SCALE GENOMIC DNA]</scope>
    <source>
        <strain evidence="3 4">TUFC12733</strain>
    </source>
</reference>
<feature type="transmembrane region" description="Helical" evidence="2">
    <location>
        <begin position="382"/>
        <end position="403"/>
    </location>
</feature>
<feature type="transmembrane region" description="Helical" evidence="2">
    <location>
        <begin position="282"/>
        <end position="304"/>
    </location>
</feature>
<dbReference type="AlphaFoldDB" id="A0A167IE28"/>
<dbReference type="Proteomes" id="UP000076738">
    <property type="component" value="Unassembled WGS sequence"/>
</dbReference>
<dbReference type="PANTHER" id="PTHR42101">
    <property type="entry name" value="CHROMOSOME 16, WHOLE GENOME SHOTGUN SEQUENCE"/>
    <property type="match status" value="1"/>
</dbReference>
<evidence type="ECO:0000256" key="2">
    <source>
        <dbReference type="SAM" id="Phobius"/>
    </source>
</evidence>